<accession>A0ABX5VAR4</accession>
<dbReference type="InterPro" id="IPR029044">
    <property type="entry name" value="Nucleotide-diphossugar_trans"/>
</dbReference>
<dbReference type="CDD" id="cd04196">
    <property type="entry name" value="GT_2_like_d"/>
    <property type="match status" value="1"/>
</dbReference>
<sequence>MFTRDKLISVVMATYNGEKFLREQLDSILNQTYKNLEIIICDDCSTDKTWKILEEYKQKDQRIKIFKNETNIGYVKNFEKAISLCKGDFIALSDQDDIWIENKIEILLKNIKNYDLIHSDAYLIDETGTVIHNSYSSLSKKYLYPKDIVELAFTPSVTGCTCMFTKSLKNKAIPFCKNIHVHDLWISLVAFKNNGIIYYDTPLIKYRQHANNQIGALKQKTSLFDKIKKVKNIYNIKISLNKFLSNNLNRLKCIEKYFILTQEEKSYLENVKCMYNYLSMKNVRFFYYFFKVKNKIWKDLIFYNKLKNVILIYIKLILLDFKGKN</sequence>
<feature type="domain" description="Glycosyltransferase 2-like" evidence="1">
    <location>
        <begin position="9"/>
        <end position="165"/>
    </location>
</feature>
<gene>
    <name evidence="2" type="ORF">FE773_01710</name>
</gene>
<dbReference type="Proteomes" id="UP000306825">
    <property type="component" value="Chromosome"/>
</dbReference>
<proteinExistence type="predicted"/>
<dbReference type="Gene3D" id="3.90.550.10">
    <property type="entry name" value="Spore Coat Polysaccharide Biosynthesis Protein SpsA, Chain A"/>
    <property type="match status" value="1"/>
</dbReference>
<dbReference type="RefSeq" id="WP_138322893.1">
    <property type="nucleotide sequence ID" value="NZ_CP040463.1"/>
</dbReference>
<reference evidence="2 3" key="1">
    <citation type="submission" date="2019-05" db="EMBL/GenBank/DDBJ databases">
        <title>A comparative analysis of the Nautiliaceae.</title>
        <authorList>
            <person name="Grosche A."/>
            <person name="Smedile F."/>
            <person name="Vetriani C."/>
        </authorList>
    </citation>
    <scope>NUCLEOTIDE SEQUENCE [LARGE SCALE GENOMIC DNA]</scope>
    <source>
        <strain evidence="2 3">TB-2</strain>
    </source>
</reference>
<dbReference type="InterPro" id="IPR001173">
    <property type="entry name" value="Glyco_trans_2-like"/>
</dbReference>
<dbReference type="PANTHER" id="PTHR22916">
    <property type="entry name" value="GLYCOSYLTRANSFERASE"/>
    <property type="match status" value="1"/>
</dbReference>
<evidence type="ECO:0000313" key="2">
    <source>
        <dbReference type="EMBL" id="QCT93939.1"/>
    </source>
</evidence>
<dbReference type="PANTHER" id="PTHR22916:SF3">
    <property type="entry name" value="UDP-GLCNAC:BETAGAL BETA-1,3-N-ACETYLGLUCOSAMINYLTRANSFERASE-LIKE PROTEIN 1"/>
    <property type="match status" value="1"/>
</dbReference>
<dbReference type="Pfam" id="PF00535">
    <property type="entry name" value="Glycos_transf_2"/>
    <property type="match status" value="1"/>
</dbReference>
<keyword evidence="3" id="KW-1185">Reference proteome</keyword>
<name>A0ABX5VAR4_9BACT</name>
<organism evidence="2 3">
    <name type="scientific">Caminibacter mediatlanticus TB-2</name>
    <dbReference type="NCBI Taxonomy" id="391592"/>
    <lineage>
        <taxon>Bacteria</taxon>
        <taxon>Pseudomonadati</taxon>
        <taxon>Campylobacterota</taxon>
        <taxon>Epsilonproteobacteria</taxon>
        <taxon>Nautiliales</taxon>
        <taxon>Nautiliaceae</taxon>
        <taxon>Caminibacter</taxon>
    </lineage>
</organism>
<protein>
    <submittedName>
        <fullName evidence="2">Glycosyltransferase family 2 protein</fullName>
    </submittedName>
</protein>
<dbReference type="SUPFAM" id="SSF53448">
    <property type="entry name" value="Nucleotide-diphospho-sugar transferases"/>
    <property type="match status" value="1"/>
</dbReference>
<evidence type="ECO:0000313" key="3">
    <source>
        <dbReference type="Proteomes" id="UP000306825"/>
    </source>
</evidence>
<dbReference type="EMBL" id="CP040463">
    <property type="protein sequence ID" value="QCT93939.1"/>
    <property type="molecule type" value="Genomic_DNA"/>
</dbReference>
<evidence type="ECO:0000259" key="1">
    <source>
        <dbReference type="Pfam" id="PF00535"/>
    </source>
</evidence>